<dbReference type="EMBL" id="JAGQHS010000016">
    <property type="protein sequence ID" value="MCA9755139.1"/>
    <property type="molecule type" value="Genomic_DNA"/>
</dbReference>
<accession>A0A956N9N1</accession>
<sequence length="214" mass="23266">MNCSEARELFCARMDEELPLDRLSTMDSHLAACHGCRTAWVKYRTTVGLLHCLPEETTQPAFVGQVLDRIRAHEAEGNRALAPFDSAGSASRPSWLESLRDWMGQWVLRPVPAMALGSLVIGVALGSWANHLSPAGTAGTMAEVAPAPSLETVPTPALAPSLGDRPFQDLADEIEAKPSDVRPQEQVPFYSPNWGGLETQVRYSDDGDGPRIIF</sequence>
<gene>
    <name evidence="1" type="ORF">KDA27_05005</name>
</gene>
<evidence type="ECO:0000313" key="1">
    <source>
        <dbReference type="EMBL" id="MCA9755139.1"/>
    </source>
</evidence>
<reference evidence="1" key="2">
    <citation type="journal article" date="2021" name="Microbiome">
        <title>Successional dynamics and alternative stable states in a saline activated sludge microbial community over 9 years.</title>
        <authorList>
            <person name="Wang Y."/>
            <person name="Ye J."/>
            <person name="Ju F."/>
            <person name="Liu L."/>
            <person name="Boyd J.A."/>
            <person name="Deng Y."/>
            <person name="Parks D.H."/>
            <person name="Jiang X."/>
            <person name="Yin X."/>
            <person name="Woodcroft B.J."/>
            <person name="Tyson G.W."/>
            <person name="Hugenholtz P."/>
            <person name="Polz M.F."/>
            <person name="Zhang T."/>
        </authorList>
    </citation>
    <scope>NUCLEOTIDE SEQUENCE</scope>
    <source>
        <strain evidence="1">HKST-UBA02</strain>
    </source>
</reference>
<dbReference type="AlphaFoldDB" id="A0A956N9N1"/>
<organism evidence="1 2">
    <name type="scientific">Eiseniibacteriota bacterium</name>
    <dbReference type="NCBI Taxonomy" id="2212470"/>
    <lineage>
        <taxon>Bacteria</taxon>
        <taxon>Candidatus Eiseniibacteriota</taxon>
    </lineage>
</organism>
<reference evidence="1" key="1">
    <citation type="submission" date="2020-04" db="EMBL/GenBank/DDBJ databases">
        <authorList>
            <person name="Zhang T."/>
        </authorList>
    </citation>
    <scope>NUCLEOTIDE SEQUENCE</scope>
    <source>
        <strain evidence="1">HKST-UBA02</strain>
    </source>
</reference>
<protein>
    <recommendedName>
        <fullName evidence="3">Zinc-finger domain-containing protein</fullName>
    </recommendedName>
</protein>
<evidence type="ECO:0000313" key="2">
    <source>
        <dbReference type="Proteomes" id="UP000739538"/>
    </source>
</evidence>
<dbReference type="Proteomes" id="UP000739538">
    <property type="component" value="Unassembled WGS sequence"/>
</dbReference>
<comment type="caution">
    <text evidence="1">The sequence shown here is derived from an EMBL/GenBank/DDBJ whole genome shotgun (WGS) entry which is preliminary data.</text>
</comment>
<proteinExistence type="predicted"/>
<evidence type="ECO:0008006" key="3">
    <source>
        <dbReference type="Google" id="ProtNLM"/>
    </source>
</evidence>
<name>A0A956N9N1_UNCEI</name>